<reference evidence="1" key="1">
    <citation type="submission" date="2022-01" db="EMBL/GenBank/DDBJ databases">
        <title>Genome Sequence Resource for Two Populations of Ditylenchus destructor, the Migratory Endoparasitic Phytonematode.</title>
        <authorList>
            <person name="Zhang H."/>
            <person name="Lin R."/>
            <person name="Xie B."/>
        </authorList>
    </citation>
    <scope>NUCLEOTIDE SEQUENCE</scope>
    <source>
        <strain evidence="1">BazhouSP</strain>
    </source>
</reference>
<evidence type="ECO:0000313" key="1">
    <source>
        <dbReference type="EMBL" id="KAI1699387.1"/>
    </source>
</evidence>
<protein>
    <submittedName>
        <fullName evidence="1">Uncharacterized protein</fullName>
    </submittedName>
</protein>
<comment type="caution">
    <text evidence="1">The sequence shown here is derived from an EMBL/GenBank/DDBJ whole genome shotgun (WGS) entry which is preliminary data.</text>
</comment>
<keyword evidence="2" id="KW-1185">Reference proteome</keyword>
<dbReference type="AlphaFoldDB" id="A0AAD4MN61"/>
<evidence type="ECO:0000313" key="2">
    <source>
        <dbReference type="Proteomes" id="UP001201812"/>
    </source>
</evidence>
<sequence>MNLMSLCIQPQRFNCSMDFAISISTLRRLTRTSVCVVRLRCGRFLLSISSSLQTPTDVTVAERIENISSH</sequence>
<organism evidence="1 2">
    <name type="scientific">Ditylenchus destructor</name>
    <dbReference type="NCBI Taxonomy" id="166010"/>
    <lineage>
        <taxon>Eukaryota</taxon>
        <taxon>Metazoa</taxon>
        <taxon>Ecdysozoa</taxon>
        <taxon>Nematoda</taxon>
        <taxon>Chromadorea</taxon>
        <taxon>Rhabditida</taxon>
        <taxon>Tylenchina</taxon>
        <taxon>Tylenchomorpha</taxon>
        <taxon>Sphaerularioidea</taxon>
        <taxon>Anguinidae</taxon>
        <taxon>Anguininae</taxon>
        <taxon>Ditylenchus</taxon>
    </lineage>
</organism>
<proteinExistence type="predicted"/>
<name>A0AAD4MN61_9BILA</name>
<gene>
    <name evidence="1" type="ORF">DdX_17335</name>
</gene>
<dbReference type="EMBL" id="JAKKPZ010000180">
    <property type="protein sequence ID" value="KAI1699387.1"/>
    <property type="molecule type" value="Genomic_DNA"/>
</dbReference>
<accession>A0AAD4MN61</accession>
<dbReference type="Proteomes" id="UP001201812">
    <property type="component" value="Unassembled WGS sequence"/>
</dbReference>